<reference evidence="1 2" key="1">
    <citation type="submission" date="2015-11" db="EMBL/GenBank/DDBJ databases">
        <title>Expanding the genomic diversity of Burkholderia species for the development of highly accurate diagnostics.</title>
        <authorList>
            <person name="Sahl J."/>
            <person name="Keim P."/>
            <person name="Wagner D."/>
        </authorList>
    </citation>
    <scope>NUCLEOTIDE SEQUENCE [LARGE SCALE GENOMIC DNA]</scope>
    <source>
        <strain evidence="1 2">TSV85</strain>
    </source>
</reference>
<gene>
    <name evidence="1" type="ORF">WS67_03545</name>
</gene>
<dbReference type="AlphaFoldDB" id="A0A103E7Z3"/>
<protein>
    <submittedName>
        <fullName evidence="1">Uncharacterized protein</fullName>
    </submittedName>
</protein>
<name>A0A103E7Z3_9BURK</name>
<evidence type="ECO:0000313" key="2">
    <source>
        <dbReference type="Proteomes" id="UP000062788"/>
    </source>
</evidence>
<accession>A0A103E7Z3</accession>
<comment type="caution">
    <text evidence="1">The sequence shown here is derived from an EMBL/GenBank/DDBJ whole genome shotgun (WGS) entry which is preliminary data.</text>
</comment>
<dbReference type="OrthoDB" id="574561at2"/>
<evidence type="ECO:0000313" key="1">
    <source>
        <dbReference type="EMBL" id="KVE29958.1"/>
    </source>
</evidence>
<keyword evidence="2" id="KW-1185">Reference proteome</keyword>
<dbReference type="Proteomes" id="UP000062788">
    <property type="component" value="Unassembled WGS sequence"/>
</dbReference>
<sequence>MKHADAAALDRLEDLLVELRALPGLKERSRGVFYWRGKPFLHFHADPQGLFADLRRDSGFERFAVDTAAGRGKFLRAVHVVSGARASSSL</sequence>
<organism evidence="1 2">
    <name type="scientific">Burkholderia singularis</name>
    <dbReference type="NCBI Taxonomy" id="1503053"/>
    <lineage>
        <taxon>Bacteria</taxon>
        <taxon>Pseudomonadati</taxon>
        <taxon>Pseudomonadota</taxon>
        <taxon>Betaproteobacteria</taxon>
        <taxon>Burkholderiales</taxon>
        <taxon>Burkholderiaceae</taxon>
        <taxon>Burkholderia</taxon>
        <taxon>pseudomallei group</taxon>
    </lineage>
</organism>
<dbReference type="EMBL" id="LOWA01000008">
    <property type="protein sequence ID" value="KVE29958.1"/>
    <property type="molecule type" value="Genomic_DNA"/>
</dbReference>
<dbReference type="RefSeq" id="WP_059512558.1">
    <property type="nucleotide sequence ID" value="NZ_LOWA01000008.1"/>
</dbReference>
<proteinExistence type="predicted"/>